<evidence type="ECO:0008006" key="5">
    <source>
        <dbReference type="Google" id="ProtNLM"/>
    </source>
</evidence>
<dbReference type="Gene3D" id="3.30.70.330">
    <property type="match status" value="1"/>
</dbReference>
<feature type="compositionally biased region" description="Polar residues" evidence="2">
    <location>
        <begin position="176"/>
        <end position="187"/>
    </location>
</feature>
<name>A0AA85IZB7_TRIRE</name>
<protein>
    <recommendedName>
        <fullName evidence="5">Protein sarah</fullName>
    </recommendedName>
</protein>
<dbReference type="InterPro" id="IPR006931">
    <property type="entry name" value="Calcipressin"/>
</dbReference>
<dbReference type="CDD" id="cd12434">
    <property type="entry name" value="RRM_RCAN_like"/>
    <property type="match status" value="1"/>
</dbReference>
<proteinExistence type="inferred from homology"/>
<dbReference type="GO" id="GO:0005634">
    <property type="term" value="C:nucleus"/>
    <property type="evidence" value="ECO:0007669"/>
    <property type="project" value="TreeGrafter"/>
</dbReference>
<accession>A0AA85IZB7</accession>
<dbReference type="GO" id="GO:0008597">
    <property type="term" value="F:calcium-dependent protein serine/threonine phosphatase regulator activity"/>
    <property type="evidence" value="ECO:0007669"/>
    <property type="project" value="TreeGrafter"/>
</dbReference>
<dbReference type="AlphaFoldDB" id="A0AA85IZB7"/>
<reference evidence="3" key="1">
    <citation type="submission" date="2022-06" db="EMBL/GenBank/DDBJ databases">
        <authorList>
            <person name="Berger JAMES D."/>
            <person name="Berger JAMES D."/>
        </authorList>
    </citation>
    <scope>NUCLEOTIDE SEQUENCE [LARGE SCALE GENOMIC DNA]</scope>
</reference>
<dbReference type="WBParaSite" id="TREG1_119380.1">
    <property type="protein sequence ID" value="TREG1_119380.1"/>
    <property type="gene ID" value="TREG1_119380"/>
</dbReference>
<feature type="region of interest" description="Disordered" evidence="2">
    <location>
        <begin position="270"/>
        <end position="307"/>
    </location>
</feature>
<dbReference type="InterPro" id="IPR035979">
    <property type="entry name" value="RBD_domain_sf"/>
</dbReference>
<comment type="similarity">
    <text evidence="1">Belongs to the RCAN family.</text>
</comment>
<feature type="region of interest" description="Disordered" evidence="2">
    <location>
        <begin position="151"/>
        <end position="190"/>
    </location>
</feature>
<evidence type="ECO:0000313" key="3">
    <source>
        <dbReference type="Proteomes" id="UP000050795"/>
    </source>
</evidence>
<sequence length="373" mass="41324">MDKDSSEAQKLQMTLAEKGSVFSPGEIQEILEVLREVSLKLIITNVPPEVFKYSIAQESFEELFRSFDNQSKFVYLPSFQRVLIYMNRPEAALLARLQTQGWKLPGHIYANIPDSSINVNDNGINCYIGHFGDSVDSDEMDEDEDICDCCESPEGSVGDDDYVEDNEPDDFKGNADFQTASTGNSKLSNRETSEISSIHSLEFIASPSVPLQSVSSGGSFGAQNDMNAGLTRSTPEFESTSEASGDDNTIIPSCVNDGHLRQILCKHGKYKRRRPRGSMKHLAPPKPSRLFLLSPPTSPPVGWEPKPESEPVINYELLQALASLAPGETFELHPRDQVNHHPSIVITPCESDPVYNKTGTKLQIIQTKCPDRK</sequence>
<keyword evidence="3" id="KW-1185">Reference proteome</keyword>
<organism evidence="3 4">
    <name type="scientific">Trichobilharzia regenti</name>
    <name type="common">Nasal bird schistosome</name>
    <dbReference type="NCBI Taxonomy" id="157069"/>
    <lineage>
        <taxon>Eukaryota</taxon>
        <taxon>Metazoa</taxon>
        <taxon>Spiralia</taxon>
        <taxon>Lophotrochozoa</taxon>
        <taxon>Platyhelminthes</taxon>
        <taxon>Trematoda</taxon>
        <taxon>Digenea</taxon>
        <taxon>Strigeidida</taxon>
        <taxon>Schistosomatoidea</taxon>
        <taxon>Schistosomatidae</taxon>
        <taxon>Trichobilharzia</taxon>
    </lineage>
</organism>
<dbReference type="InterPro" id="IPR012677">
    <property type="entry name" value="Nucleotide-bd_a/b_plait_sf"/>
</dbReference>
<dbReference type="SUPFAM" id="SSF54928">
    <property type="entry name" value="RNA-binding domain, RBD"/>
    <property type="match status" value="1"/>
</dbReference>
<reference evidence="4" key="2">
    <citation type="submission" date="2023-11" db="UniProtKB">
        <authorList>
            <consortium name="WormBaseParasite"/>
        </authorList>
    </citation>
    <scope>IDENTIFICATION</scope>
</reference>
<dbReference type="Pfam" id="PF04847">
    <property type="entry name" value="Calcipressin"/>
    <property type="match status" value="1"/>
</dbReference>
<feature type="compositionally biased region" description="Basic residues" evidence="2">
    <location>
        <begin position="270"/>
        <end position="279"/>
    </location>
</feature>
<dbReference type="GO" id="GO:0019722">
    <property type="term" value="P:calcium-mediated signaling"/>
    <property type="evidence" value="ECO:0007669"/>
    <property type="project" value="InterPro"/>
</dbReference>
<evidence type="ECO:0000256" key="1">
    <source>
        <dbReference type="ARBA" id="ARBA00008209"/>
    </source>
</evidence>
<feature type="compositionally biased region" description="Acidic residues" evidence="2">
    <location>
        <begin position="157"/>
        <end position="168"/>
    </location>
</feature>
<dbReference type="PANTHER" id="PTHR10300">
    <property type="entry name" value="CALCIPRESSIN"/>
    <property type="match status" value="1"/>
</dbReference>
<dbReference type="PANTHER" id="PTHR10300:SF14">
    <property type="entry name" value="PROTEIN SARAH"/>
    <property type="match status" value="1"/>
</dbReference>
<evidence type="ECO:0000256" key="2">
    <source>
        <dbReference type="SAM" id="MobiDB-lite"/>
    </source>
</evidence>
<dbReference type="Proteomes" id="UP000050795">
    <property type="component" value="Unassembled WGS sequence"/>
</dbReference>
<dbReference type="GO" id="GO:0005737">
    <property type="term" value="C:cytoplasm"/>
    <property type="evidence" value="ECO:0007669"/>
    <property type="project" value="TreeGrafter"/>
</dbReference>
<evidence type="ECO:0000313" key="4">
    <source>
        <dbReference type="WBParaSite" id="TREG1_119380.1"/>
    </source>
</evidence>
<dbReference type="GO" id="GO:0003676">
    <property type="term" value="F:nucleic acid binding"/>
    <property type="evidence" value="ECO:0007669"/>
    <property type="project" value="InterPro"/>
</dbReference>